<gene>
    <name evidence="1" type="ORF">PSON_ATCC_30995.1.T0610010</name>
</gene>
<sequence length="52" mass="6509">MSYQKIRQFKLMLIGEQEVGKSTLMNQILLERFLFQLYKYKRNHWPFQKNKN</sequence>
<name>A0A8S1NLP0_9CILI</name>
<dbReference type="AlphaFoldDB" id="A0A8S1NLP0"/>
<accession>A0A8S1NLP0</accession>
<protein>
    <submittedName>
        <fullName evidence="1">Uncharacterized protein</fullName>
    </submittedName>
</protein>
<proteinExistence type="predicted"/>
<organism evidence="1 2">
    <name type="scientific">Paramecium sonneborni</name>
    <dbReference type="NCBI Taxonomy" id="65129"/>
    <lineage>
        <taxon>Eukaryota</taxon>
        <taxon>Sar</taxon>
        <taxon>Alveolata</taxon>
        <taxon>Ciliophora</taxon>
        <taxon>Intramacronucleata</taxon>
        <taxon>Oligohymenophorea</taxon>
        <taxon>Peniculida</taxon>
        <taxon>Parameciidae</taxon>
        <taxon>Paramecium</taxon>
    </lineage>
</organism>
<evidence type="ECO:0000313" key="2">
    <source>
        <dbReference type="Proteomes" id="UP000692954"/>
    </source>
</evidence>
<keyword evidence="2" id="KW-1185">Reference proteome</keyword>
<comment type="caution">
    <text evidence="1">The sequence shown here is derived from an EMBL/GenBank/DDBJ whole genome shotgun (WGS) entry which is preliminary data.</text>
</comment>
<dbReference type="Proteomes" id="UP000692954">
    <property type="component" value="Unassembled WGS sequence"/>
</dbReference>
<evidence type="ECO:0000313" key="1">
    <source>
        <dbReference type="EMBL" id="CAD8093518.1"/>
    </source>
</evidence>
<reference evidence="1" key="1">
    <citation type="submission" date="2021-01" db="EMBL/GenBank/DDBJ databases">
        <authorList>
            <consortium name="Genoscope - CEA"/>
            <person name="William W."/>
        </authorList>
    </citation>
    <scope>NUCLEOTIDE SEQUENCE</scope>
</reference>
<dbReference type="EMBL" id="CAJJDN010000061">
    <property type="protein sequence ID" value="CAD8093518.1"/>
    <property type="molecule type" value="Genomic_DNA"/>
</dbReference>